<evidence type="ECO:0000256" key="3">
    <source>
        <dbReference type="ARBA" id="ARBA00022982"/>
    </source>
</evidence>
<keyword evidence="2" id="KW-0813">Transport</keyword>
<dbReference type="PROSITE" id="PS00194">
    <property type="entry name" value="THIOREDOXIN_1"/>
    <property type="match status" value="1"/>
</dbReference>
<comment type="caution">
    <text evidence="9">The sequence shown here is derived from an EMBL/GenBank/DDBJ whole genome shotgun (WGS) entry which is preliminary data.</text>
</comment>
<dbReference type="InterPro" id="IPR017937">
    <property type="entry name" value="Thioredoxin_CS"/>
</dbReference>
<dbReference type="PRINTS" id="PR00421">
    <property type="entry name" value="THIOREDOXIN"/>
</dbReference>
<reference evidence="10" key="1">
    <citation type="journal article" date="2019" name="Int. J. Syst. Evol. Microbiol.">
        <title>The Global Catalogue of Microorganisms (GCM) 10K type strain sequencing project: providing services to taxonomists for standard genome sequencing and annotation.</title>
        <authorList>
            <consortium name="The Broad Institute Genomics Platform"/>
            <consortium name="The Broad Institute Genome Sequencing Center for Infectious Disease"/>
            <person name="Wu L."/>
            <person name="Ma J."/>
        </authorList>
    </citation>
    <scope>NUCLEOTIDE SEQUENCE [LARGE SCALE GENOMIC DNA]</scope>
    <source>
        <strain evidence="10">TISTR 1514</strain>
    </source>
</reference>
<gene>
    <name evidence="9" type="primary">trxA</name>
    <name evidence="9" type="ORF">ACFSW7_10230</name>
</gene>
<evidence type="ECO:0000259" key="8">
    <source>
        <dbReference type="PROSITE" id="PS51352"/>
    </source>
</evidence>
<keyword evidence="3" id="KW-0249">Electron transport</keyword>
<protein>
    <recommendedName>
        <fullName evidence="6">Thioredoxin</fullName>
    </recommendedName>
</protein>
<proteinExistence type="inferred from homology"/>
<name>A0ABW5V004_9MICO</name>
<dbReference type="PROSITE" id="PS51352">
    <property type="entry name" value="THIOREDOXIN_2"/>
    <property type="match status" value="1"/>
</dbReference>
<evidence type="ECO:0000313" key="10">
    <source>
        <dbReference type="Proteomes" id="UP001597492"/>
    </source>
</evidence>
<evidence type="ECO:0000313" key="9">
    <source>
        <dbReference type="EMBL" id="MFD2758751.1"/>
    </source>
</evidence>
<keyword evidence="5" id="KW-0676">Redox-active center</keyword>
<sequence length="136" mass="14499">MATTELTEQTFLETVTGEGIHLVDFWAEWCGPCKQFGPIYEQVSESHPDITFGKVDTEANQALAGQLGIRSIPTLMAFRDGVLMFNQAGAMPAAGVEQVIEAVAAADMDEVRAEIEQQKAAAEAGTEGPRADGAQV</sequence>
<dbReference type="RefSeq" id="WP_019619118.1">
    <property type="nucleotide sequence ID" value="NZ_JBHUNE010000007.1"/>
</dbReference>
<feature type="domain" description="Thioredoxin" evidence="8">
    <location>
        <begin position="1"/>
        <end position="105"/>
    </location>
</feature>
<comment type="similarity">
    <text evidence="1">Belongs to the thioredoxin family.</text>
</comment>
<evidence type="ECO:0000256" key="6">
    <source>
        <dbReference type="NCBIfam" id="TIGR01068"/>
    </source>
</evidence>
<dbReference type="InterPro" id="IPR005746">
    <property type="entry name" value="Thioredoxin"/>
</dbReference>
<organism evidence="9 10">
    <name type="scientific">Gulosibacter faecalis</name>
    <dbReference type="NCBI Taxonomy" id="272240"/>
    <lineage>
        <taxon>Bacteria</taxon>
        <taxon>Bacillati</taxon>
        <taxon>Actinomycetota</taxon>
        <taxon>Actinomycetes</taxon>
        <taxon>Micrococcales</taxon>
        <taxon>Microbacteriaceae</taxon>
        <taxon>Gulosibacter</taxon>
    </lineage>
</organism>
<dbReference type="Gene3D" id="3.40.30.10">
    <property type="entry name" value="Glutaredoxin"/>
    <property type="match status" value="1"/>
</dbReference>
<feature type="region of interest" description="Disordered" evidence="7">
    <location>
        <begin position="116"/>
        <end position="136"/>
    </location>
</feature>
<evidence type="ECO:0000256" key="5">
    <source>
        <dbReference type="ARBA" id="ARBA00023284"/>
    </source>
</evidence>
<evidence type="ECO:0000256" key="7">
    <source>
        <dbReference type="SAM" id="MobiDB-lite"/>
    </source>
</evidence>
<dbReference type="InterPro" id="IPR013766">
    <property type="entry name" value="Thioredoxin_domain"/>
</dbReference>
<evidence type="ECO:0000256" key="1">
    <source>
        <dbReference type="ARBA" id="ARBA00008987"/>
    </source>
</evidence>
<dbReference type="Pfam" id="PF00085">
    <property type="entry name" value="Thioredoxin"/>
    <property type="match status" value="1"/>
</dbReference>
<accession>A0ABW5V004</accession>
<evidence type="ECO:0000256" key="2">
    <source>
        <dbReference type="ARBA" id="ARBA00022448"/>
    </source>
</evidence>
<dbReference type="SUPFAM" id="SSF52833">
    <property type="entry name" value="Thioredoxin-like"/>
    <property type="match status" value="1"/>
</dbReference>
<keyword evidence="4" id="KW-1015">Disulfide bond</keyword>
<dbReference type="InterPro" id="IPR036249">
    <property type="entry name" value="Thioredoxin-like_sf"/>
</dbReference>
<dbReference type="Proteomes" id="UP001597492">
    <property type="component" value="Unassembled WGS sequence"/>
</dbReference>
<dbReference type="PANTHER" id="PTHR45663">
    <property type="entry name" value="GEO12009P1"/>
    <property type="match status" value="1"/>
</dbReference>
<keyword evidence="10" id="KW-1185">Reference proteome</keyword>
<dbReference type="CDD" id="cd02947">
    <property type="entry name" value="TRX_family"/>
    <property type="match status" value="1"/>
</dbReference>
<evidence type="ECO:0000256" key="4">
    <source>
        <dbReference type="ARBA" id="ARBA00023157"/>
    </source>
</evidence>
<dbReference type="NCBIfam" id="TIGR01068">
    <property type="entry name" value="thioredoxin"/>
    <property type="match status" value="1"/>
</dbReference>
<dbReference type="EMBL" id="JBHUNE010000007">
    <property type="protein sequence ID" value="MFD2758751.1"/>
    <property type="molecule type" value="Genomic_DNA"/>
</dbReference>
<dbReference type="PANTHER" id="PTHR45663:SF40">
    <property type="entry name" value="THIOREDOXIN 2"/>
    <property type="match status" value="1"/>
</dbReference>